<gene>
    <name evidence="8" type="primary">BNA4</name>
    <name evidence="8" type="ORF">SNAT2548_LOCUS5196</name>
</gene>
<keyword evidence="6" id="KW-0503">Monooxygenase</keyword>
<evidence type="ECO:0000259" key="7">
    <source>
        <dbReference type="Pfam" id="PF01494"/>
    </source>
</evidence>
<name>A0A812J399_9DINO</name>
<proteinExistence type="predicted"/>
<evidence type="ECO:0000313" key="8">
    <source>
        <dbReference type="EMBL" id="CAE7193045.1"/>
    </source>
</evidence>
<dbReference type="Proteomes" id="UP000604046">
    <property type="component" value="Unassembled WGS sequence"/>
</dbReference>
<dbReference type="InterPro" id="IPR036188">
    <property type="entry name" value="FAD/NAD-bd_sf"/>
</dbReference>
<dbReference type="PRINTS" id="PR00420">
    <property type="entry name" value="RNGMNOXGNASE"/>
</dbReference>
<evidence type="ECO:0000256" key="3">
    <source>
        <dbReference type="ARBA" id="ARBA00022827"/>
    </source>
</evidence>
<dbReference type="GO" id="GO:0071949">
    <property type="term" value="F:FAD binding"/>
    <property type="evidence" value="ECO:0007669"/>
    <property type="project" value="InterPro"/>
</dbReference>
<dbReference type="PANTHER" id="PTHR46028">
    <property type="entry name" value="KYNURENINE 3-MONOOXYGENASE"/>
    <property type="match status" value="1"/>
</dbReference>
<feature type="domain" description="FAD-binding" evidence="7">
    <location>
        <begin position="7"/>
        <end position="329"/>
    </location>
</feature>
<reference evidence="8" key="1">
    <citation type="submission" date="2021-02" db="EMBL/GenBank/DDBJ databases">
        <authorList>
            <person name="Dougan E. K."/>
            <person name="Rhodes N."/>
            <person name="Thang M."/>
            <person name="Chan C."/>
        </authorList>
    </citation>
    <scope>NUCLEOTIDE SEQUENCE</scope>
</reference>
<protein>
    <submittedName>
        <fullName evidence="8">BNA4 protein</fullName>
    </submittedName>
</protein>
<dbReference type="Pfam" id="PF01494">
    <property type="entry name" value="FAD_binding_3"/>
    <property type="match status" value="1"/>
</dbReference>
<accession>A0A812J399</accession>
<keyword evidence="9" id="KW-1185">Reference proteome</keyword>
<dbReference type="GO" id="GO:0070189">
    <property type="term" value="P:kynurenine metabolic process"/>
    <property type="evidence" value="ECO:0007669"/>
    <property type="project" value="TreeGrafter"/>
</dbReference>
<dbReference type="GO" id="GO:0004502">
    <property type="term" value="F:kynurenine 3-monooxygenase activity"/>
    <property type="evidence" value="ECO:0007669"/>
    <property type="project" value="TreeGrafter"/>
</dbReference>
<dbReference type="OrthoDB" id="655030at2759"/>
<dbReference type="AlphaFoldDB" id="A0A812J399"/>
<evidence type="ECO:0000256" key="4">
    <source>
        <dbReference type="ARBA" id="ARBA00022857"/>
    </source>
</evidence>
<dbReference type="PANTHER" id="PTHR46028:SF2">
    <property type="entry name" value="KYNURENINE 3-MONOOXYGENASE"/>
    <property type="match status" value="1"/>
</dbReference>
<keyword evidence="5" id="KW-0560">Oxidoreductase</keyword>
<evidence type="ECO:0000256" key="6">
    <source>
        <dbReference type="ARBA" id="ARBA00023033"/>
    </source>
</evidence>
<sequence length="445" mass="48444">MSIQAEYVVIGAGPAGLAAAGFIAKAGARVAVFEGRPRPENVFGSYPVVLNARGLAALESLDPAVVAKAKEIGLSVKELHIVPGNRTVAKVPTYGTCIMRDQAAQVLLESAEAQEKISFFWDHKLTGIDFETHTCTFELPDGSKKTVVAQRLVAADGNRSRVRRLCQEHVADFSAEADDWGFQLRFMNSKGVDGQTEVSPDTHFVLGDKGYVCLQPNGEWSISLRVLPESDEEFITGEEATDANVQKLKEYVQTHAKFVADNLLDDEAYRKYYDCRAFGGVVVKCSCLNPAGWICLIGDAAHAVQPATGEGINSGLEDASVLGAALKEHAEDPFAAFDKQQRPNAYALQKLALEAKDRVTQPPPRQQAVNVMVTIGLAMAKKLHIIEGTKQDFMLGEKAQSMGVKSYDELVSMDERQTSKIRPIANALATIFRVPKEHPQAQKQS</sequence>
<comment type="caution">
    <text evidence="8">The sequence shown here is derived from an EMBL/GenBank/DDBJ whole genome shotgun (WGS) entry which is preliminary data.</text>
</comment>
<dbReference type="EMBL" id="CAJNDS010000330">
    <property type="protein sequence ID" value="CAE7193045.1"/>
    <property type="molecule type" value="Genomic_DNA"/>
</dbReference>
<dbReference type="InterPro" id="IPR002938">
    <property type="entry name" value="FAD-bd"/>
</dbReference>
<evidence type="ECO:0000313" key="9">
    <source>
        <dbReference type="Proteomes" id="UP000604046"/>
    </source>
</evidence>
<dbReference type="Gene3D" id="3.50.50.60">
    <property type="entry name" value="FAD/NAD(P)-binding domain"/>
    <property type="match status" value="1"/>
</dbReference>
<comment type="cofactor">
    <cofactor evidence="1">
        <name>FAD</name>
        <dbReference type="ChEBI" id="CHEBI:57692"/>
    </cofactor>
</comment>
<keyword evidence="2" id="KW-0285">Flavoprotein</keyword>
<evidence type="ECO:0000256" key="5">
    <source>
        <dbReference type="ARBA" id="ARBA00023002"/>
    </source>
</evidence>
<evidence type="ECO:0000256" key="2">
    <source>
        <dbReference type="ARBA" id="ARBA00022630"/>
    </source>
</evidence>
<keyword evidence="4" id="KW-0521">NADP</keyword>
<organism evidence="8 9">
    <name type="scientific">Symbiodinium natans</name>
    <dbReference type="NCBI Taxonomy" id="878477"/>
    <lineage>
        <taxon>Eukaryota</taxon>
        <taxon>Sar</taxon>
        <taxon>Alveolata</taxon>
        <taxon>Dinophyceae</taxon>
        <taxon>Suessiales</taxon>
        <taxon>Symbiodiniaceae</taxon>
        <taxon>Symbiodinium</taxon>
    </lineage>
</organism>
<dbReference type="SUPFAM" id="SSF51905">
    <property type="entry name" value="FAD/NAD(P)-binding domain"/>
    <property type="match status" value="1"/>
</dbReference>
<keyword evidence="3" id="KW-0274">FAD</keyword>
<evidence type="ECO:0000256" key="1">
    <source>
        <dbReference type="ARBA" id="ARBA00001974"/>
    </source>
</evidence>